<name>A0A0C2EBW0_9PSED</name>
<evidence type="ECO:0000256" key="1">
    <source>
        <dbReference type="ARBA" id="ARBA00022553"/>
    </source>
</evidence>
<dbReference type="CDD" id="cd00383">
    <property type="entry name" value="trans_reg_C"/>
    <property type="match status" value="1"/>
</dbReference>
<evidence type="ECO:0000259" key="8">
    <source>
        <dbReference type="PROSITE" id="PS50110"/>
    </source>
</evidence>
<dbReference type="InterPro" id="IPR039420">
    <property type="entry name" value="WalR-like"/>
</dbReference>
<dbReference type="Gene3D" id="1.10.10.10">
    <property type="entry name" value="Winged helix-like DNA-binding domain superfamily/Winged helix DNA-binding domain"/>
    <property type="match status" value="1"/>
</dbReference>
<evidence type="ECO:0000313" key="10">
    <source>
        <dbReference type="EMBL" id="KIH83369.1"/>
    </source>
</evidence>
<dbReference type="AlphaFoldDB" id="A0A0C2EBW0"/>
<keyword evidence="11" id="KW-1185">Reference proteome</keyword>
<dbReference type="SMART" id="SM00862">
    <property type="entry name" value="Trans_reg_C"/>
    <property type="match status" value="1"/>
</dbReference>
<keyword evidence="5" id="KW-0804">Transcription</keyword>
<proteinExistence type="predicted"/>
<evidence type="ECO:0000256" key="5">
    <source>
        <dbReference type="ARBA" id="ARBA00023163"/>
    </source>
</evidence>
<feature type="DNA-binding region" description="OmpR/PhoB-type" evidence="7">
    <location>
        <begin position="124"/>
        <end position="218"/>
    </location>
</feature>
<dbReference type="GO" id="GO:0005829">
    <property type="term" value="C:cytosol"/>
    <property type="evidence" value="ECO:0007669"/>
    <property type="project" value="TreeGrafter"/>
</dbReference>
<organism evidence="10 11">
    <name type="scientific">Pseudomonas batumici</name>
    <dbReference type="NCBI Taxonomy" id="226910"/>
    <lineage>
        <taxon>Bacteria</taxon>
        <taxon>Pseudomonadati</taxon>
        <taxon>Pseudomonadota</taxon>
        <taxon>Gammaproteobacteria</taxon>
        <taxon>Pseudomonadales</taxon>
        <taxon>Pseudomonadaceae</taxon>
        <taxon>Pseudomonas</taxon>
    </lineage>
</organism>
<gene>
    <name evidence="10" type="ORF">UCMB321_2865</name>
</gene>
<dbReference type="EMBL" id="JXDG01000037">
    <property type="protein sequence ID" value="KIH83369.1"/>
    <property type="molecule type" value="Genomic_DNA"/>
</dbReference>
<dbReference type="PANTHER" id="PTHR48111">
    <property type="entry name" value="REGULATOR OF RPOS"/>
    <property type="match status" value="1"/>
</dbReference>
<feature type="domain" description="Response regulatory" evidence="8">
    <location>
        <begin position="2"/>
        <end position="116"/>
    </location>
</feature>
<dbReference type="STRING" id="226910.UCMB321_2865"/>
<dbReference type="SUPFAM" id="SSF52172">
    <property type="entry name" value="CheY-like"/>
    <property type="match status" value="1"/>
</dbReference>
<evidence type="ECO:0000256" key="2">
    <source>
        <dbReference type="ARBA" id="ARBA00023012"/>
    </source>
</evidence>
<dbReference type="PANTHER" id="PTHR48111:SF67">
    <property type="entry name" value="TRANSCRIPTIONAL REGULATORY PROTEIN TCTD"/>
    <property type="match status" value="1"/>
</dbReference>
<evidence type="ECO:0000259" key="9">
    <source>
        <dbReference type="PROSITE" id="PS51755"/>
    </source>
</evidence>
<protein>
    <submittedName>
        <fullName evidence="10">Two-component system response regulator QseB</fullName>
    </submittedName>
</protein>
<dbReference type="FunFam" id="3.40.50.2300:FF:000002">
    <property type="entry name" value="DNA-binding response regulator PhoP"/>
    <property type="match status" value="1"/>
</dbReference>
<keyword evidence="4 7" id="KW-0238">DNA-binding</keyword>
<feature type="modified residue" description="4-aspartylphosphate" evidence="6">
    <location>
        <position position="51"/>
    </location>
</feature>
<keyword evidence="3" id="KW-0805">Transcription regulation</keyword>
<evidence type="ECO:0000256" key="6">
    <source>
        <dbReference type="PROSITE-ProRule" id="PRU00169"/>
    </source>
</evidence>
<dbReference type="Proteomes" id="UP000031535">
    <property type="component" value="Unassembled WGS sequence"/>
</dbReference>
<dbReference type="Gene3D" id="6.10.250.690">
    <property type="match status" value="1"/>
</dbReference>
<dbReference type="OrthoDB" id="9802426at2"/>
<keyword evidence="1 6" id="KW-0597">Phosphoprotein</keyword>
<dbReference type="Gene3D" id="3.40.50.2300">
    <property type="match status" value="1"/>
</dbReference>
<dbReference type="GO" id="GO:0000156">
    <property type="term" value="F:phosphorelay response regulator activity"/>
    <property type="evidence" value="ECO:0007669"/>
    <property type="project" value="TreeGrafter"/>
</dbReference>
<dbReference type="PROSITE" id="PS50110">
    <property type="entry name" value="RESPONSE_REGULATORY"/>
    <property type="match status" value="1"/>
</dbReference>
<dbReference type="PROSITE" id="PS51755">
    <property type="entry name" value="OMPR_PHOB"/>
    <property type="match status" value="1"/>
</dbReference>
<dbReference type="Pfam" id="PF00486">
    <property type="entry name" value="Trans_reg_C"/>
    <property type="match status" value="1"/>
</dbReference>
<dbReference type="InterPro" id="IPR001789">
    <property type="entry name" value="Sig_transdc_resp-reg_receiver"/>
</dbReference>
<evidence type="ECO:0000256" key="7">
    <source>
        <dbReference type="PROSITE-ProRule" id="PRU01091"/>
    </source>
</evidence>
<dbReference type="InterPro" id="IPR011006">
    <property type="entry name" value="CheY-like_superfamily"/>
</dbReference>
<dbReference type="InterPro" id="IPR001867">
    <property type="entry name" value="OmpR/PhoB-type_DNA-bd"/>
</dbReference>
<dbReference type="GO" id="GO:0032993">
    <property type="term" value="C:protein-DNA complex"/>
    <property type="evidence" value="ECO:0007669"/>
    <property type="project" value="TreeGrafter"/>
</dbReference>
<evidence type="ECO:0000256" key="4">
    <source>
        <dbReference type="ARBA" id="ARBA00023125"/>
    </source>
</evidence>
<comment type="caution">
    <text evidence="10">The sequence shown here is derived from an EMBL/GenBank/DDBJ whole genome shotgun (WGS) entry which is preliminary data.</text>
</comment>
<evidence type="ECO:0000313" key="11">
    <source>
        <dbReference type="Proteomes" id="UP000031535"/>
    </source>
</evidence>
<reference evidence="10 11" key="1">
    <citation type="submission" date="2015-01" db="EMBL/GenBank/DDBJ databases">
        <title>Complete genome of Pseudomonas batumici UCM B-321 producer of the batumin antibiotic with strong antistaphilococcal and potential anticancer activity.</title>
        <authorList>
            <person name="Klochko V.V."/>
            <person name="Zelena L.B."/>
            <person name="Elena K.A."/>
            <person name="Reva O.N."/>
        </authorList>
    </citation>
    <scope>NUCLEOTIDE SEQUENCE [LARGE SCALE GENOMIC DNA]</scope>
    <source>
        <strain evidence="10 11">UCM B-321</strain>
    </source>
</reference>
<sequence length="220" mass="24679">MRILLAEDDPMIGSGLQKGLRQEGYTVDWVTDGKAAVHALETTPYALLLLDLGLPRQEGMDVLKVLRQHDESLPVIIITARDSLPDRVAGLDHGADDYLVKPFAIEELLARIRAVSRRQSGRVQTELRGGPLRLDPIRHLLWLRNEPVSLSAREYALLYELMKEPDAVISREQLEDRLYGWGDEVGSNAVEVHIHNLRKKLGAEVIRTVRGVGYHIGEDA</sequence>
<dbReference type="InterPro" id="IPR036388">
    <property type="entry name" value="WH-like_DNA-bd_sf"/>
</dbReference>
<evidence type="ECO:0000256" key="3">
    <source>
        <dbReference type="ARBA" id="ARBA00023015"/>
    </source>
</evidence>
<dbReference type="GO" id="GO:0000976">
    <property type="term" value="F:transcription cis-regulatory region binding"/>
    <property type="evidence" value="ECO:0007669"/>
    <property type="project" value="TreeGrafter"/>
</dbReference>
<dbReference type="GO" id="GO:0006355">
    <property type="term" value="P:regulation of DNA-templated transcription"/>
    <property type="evidence" value="ECO:0007669"/>
    <property type="project" value="InterPro"/>
</dbReference>
<dbReference type="CDD" id="cd17624">
    <property type="entry name" value="REC_OmpR_PmrA-like"/>
    <property type="match status" value="1"/>
</dbReference>
<dbReference type="PATRIC" id="fig|226910.6.peg.2856"/>
<keyword evidence="2" id="KW-0902">Two-component regulatory system</keyword>
<dbReference type="RefSeq" id="WP_040067842.1">
    <property type="nucleotide sequence ID" value="NZ_JXDG01000037.1"/>
</dbReference>
<dbReference type="SMART" id="SM00448">
    <property type="entry name" value="REC"/>
    <property type="match status" value="1"/>
</dbReference>
<dbReference type="Pfam" id="PF00072">
    <property type="entry name" value="Response_reg"/>
    <property type="match status" value="1"/>
</dbReference>
<feature type="domain" description="OmpR/PhoB-type" evidence="9">
    <location>
        <begin position="124"/>
        <end position="218"/>
    </location>
</feature>
<accession>A0A0C2EBW0</accession>